<protein>
    <recommendedName>
        <fullName evidence="3">Erythromycin esterase</fullName>
    </recommendedName>
</protein>
<sequence length="306" mass="32809">MASASGAVRWVGDHARPLATLDPAAPLDDLRPLAESVRDAGIVALAHSMRHSRELSAVSHRVLRLLVEEHGFRSLALEGDDPAARGLAAYVAGGEGDPRALLAGSRSFWRTGEILDVVEWMRAYNEKHPEDPVRFAELPDPEGGFTGIDHIERHLAETTLRWYERGGDRIVYWGGLAHMSVGAPGTTAGSRLRERLGSAYAAVGLTFHHGTALYEFPAPPADFAESVLGAAGPDAFTLDLRTGGGADPAARAWLDEPVTTRLIGPSYDPEHDADYHLTGASLAGMLDAVIHVREVTDGRPLEPAAR</sequence>
<evidence type="ECO:0008006" key="3">
    <source>
        <dbReference type="Google" id="ProtNLM"/>
    </source>
</evidence>
<dbReference type="SUPFAM" id="SSF159501">
    <property type="entry name" value="EreA/ChaN-like"/>
    <property type="match status" value="2"/>
</dbReference>
<reference evidence="1 2" key="1">
    <citation type="journal article" date="2019" name="Int. J. Syst. Evol. Microbiol.">
        <title>The Global Catalogue of Microorganisms (GCM) 10K type strain sequencing project: providing services to taxonomists for standard genome sequencing and annotation.</title>
        <authorList>
            <consortium name="The Broad Institute Genomics Platform"/>
            <consortium name="The Broad Institute Genome Sequencing Center for Infectious Disease"/>
            <person name="Wu L."/>
            <person name="Ma J."/>
        </authorList>
    </citation>
    <scope>NUCLEOTIDE SEQUENCE [LARGE SCALE GENOMIC DNA]</scope>
    <source>
        <strain evidence="1 2">JCM 15478</strain>
    </source>
</reference>
<keyword evidence="2" id="KW-1185">Reference proteome</keyword>
<dbReference type="PANTHER" id="PTHR31299:SF0">
    <property type="entry name" value="ESTERASE, PUTATIVE (AFU_ORTHOLOGUE AFUA_1G05850)-RELATED"/>
    <property type="match status" value="1"/>
</dbReference>
<name>A0ABN2WK25_9ACTN</name>
<evidence type="ECO:0000313" key="2">
    <source>
        <dbReference type="Proteomes" id="UP001500016"/>
    </source>
</evidence>
<evidence type="ECO:0000313" key="1">
    <source>
        <dbReference type="EMBL" id="GAA2093818.1"/>
    </source>
</evidence>
<dbReference type="PANTHER" id="PTHR31299">
    <property type="entry name" value="ESTERASE, PUTATIVE (AFU_ORTHOLOGUE AFUA_1G05850)-RELATED"/>
    <property type="match status" value="1"/>
</dbReference>
<proteinExistence type="predicted"/>
<dbReference type="InterPro" id="IPR052036">
    <property type="entry name" value="Hydrolase/PRTase-associated"/>
</dbReference>
<dbReference type="Gene3D" id="3.40.1660.10">
    <property type="entry name" value="EreA-like (biosynthetic domain)"/>
    <property type="match status" value="1"/>
</dbReference>
<accession>A0ABN2WK25</accession>
<dbReference type="Pfam" id="PF05139">
    <property type="entry name" value="Erythro_esteras"/>
    <property type="match status" value="2"/>
</dbReference>
<dbReference type="EMBL" id="BAAAPE010000015">
    <property type="protein sequence ID" value="GAA2093818.1"/>
    <property type="molecule type" value="Genomic_DNA"/>
</dbReference>
<dbReference type="CDD" id="cd14728">
    <property type="entry name" value="Ere-like"/>
    <property type="match status" value="1"/>
</dbReference>
<dbReference type="InterPro" id="IPR007815">
    <property type="entry name" value="Emycin_Estase"/>
</dbReference>
<gene>
    <name evidence="1" type="ORF">GCM10009801_61350</name>
</gene>
<organism evidence="1 2">
    <name type="scientific">Streptomyces albiaxialis</name>
    <dbReference type="NCBI Taxonomy" id="329523"/>
    <lineage>
        <taxon>Bacteria</taxon>
        <taxon>Bacillati</taxon>
        <taxon>Actinomycetota</taxon>
        <taxon>Actinomycetes</taxon>
        <taxon>Kitasatosporales</taxon>
        <taxon>Streptomycetaceae</taxon>
        <taxon>Streptomyces</taxon>
    </lineage>
</organism>
<dbReference type="Proteomes" id="UP001500016">
    <property type="component" value="Unassembled WGS sequence"/>
</dbReference>
<comment type="caution">
    <text evidence="1">The sequence shown here is derived from an EMBL/GenBank/DDBJ whole genome shotgun (WGS) entry which is preliminary data.</text>
</comment>
<dbReference type="RefSeq" id="WP_344532751.1">
    <property type="nucleotide sequence ID" value="NZ_BAAAPE010000015.1"/>
</dbReference>
<dbReference type="Gene3D" id="3.30.1870.10">
    <property type="entry name" value="EreA-like, domain 2"/>
    <property type="match status" value="1"/>
</dbReference>